<dbReference type="SUPFAM" id="SSF51161">
    <property type="entry name" value="Trimeric LpxA-like enzymes"/>
    <property type="match status" value="1"/>
</dbReference>
<dbReference type="PROSITE" id="PS00101">
    <property type="entry name" value="HEXAPEP_TRANSFERASES"/>
    <property type="match status" value="1"/>
</dbReference>
<gene>
    <name evidence="5" type="ORF">C7435_1381</name>
</gene>
<dbReference type="PANTHER" id="PTHR43300:SF11">
    <property type="entry name" value="ACETYLTRANSFERASE RV3034C-RELATED"/>
    <property type="match status" value="1"/>
</dbReference>
<keyword evidence="3" id="KW-0677">Repeat</keyword>
<name>A0A495DCY9_9PROT</name>
<comment type="similarity">
    <text evidence="1">Belongs to the transferase hexapeptide repeat family.</text>
</comment>
<proteinExistence type="inferred from homology"/>
<dbReference type="Gene3D" id="2.160.10.10">
    <property type="entry name" value="Hexapeptide repeat proteins"/>
    <property type="match status" value="1"/>
</dbReference>
<dbReference type="CDD" id="cd03349">
    <property type="entry name" value="LbH_XAT"/>
    <property type="match status" value="1"/>
</dbReference>
<comment type="caution">
    <text evidence="5">The sequence shown here is derived from an EMBL/GenBank/DDBJ whole genome shotgun (WGS) entry which is preliminary data.</text>
</comment>
<dbReference type="InterPro" id="IPR001451">
    <property type="entry name" value="Hexapep"/>
</dbReference>
<dbReference type="EMBL" id="RBIM01000003">
    <property type="protein sequence ID" value="RKR00181.1"/>
    <property type="molecule type" value="Genomic_DNA"/>
</dbReference>
<evidence type="ECO:0000256" key="4">
    <source>
        <dbReference type="ARBA" id="ARBA00023315"/>
    </source>
</evidence>
<dbReference type="GO" id="GO:0016746">
    <property type="term" value="F:acyltransferase activity"/>
    <property type="evidence" value="ECO:0007669"/>
    <property type="project" value="UniProtKB-KW"/>
</dbReference>
<sequence>MTASSKTPAFAHPALDPMNAAPMPAAASMAYLKPLVADHPKISAGDYSYIHSFDDPARFAETQLKYAFDFIEDRLEIGKFCSIAADASFVLNGGNHFADRLSSYPFPIFGCWGEPDPGPWPNKGGITIGHDVWIGWDAVIMPGVSIGHGAIIAAKSVITRDVAPYTIVGGNPGQVIRKRLPDVDIARLLALAWWDWPVEAIRAASDALMHADVDALERLAPEPG</sequence>
<evidence type="ECO:0000256" key="3">
    <source>
        <dbReference type="ARBA" id="ARBA00022737"/>
    </source>
</evidence>
<reference evidence="5 6" key="1">
    <citation type="submission" date="2018-10" db="EMBL/GenBank/DDBJ databases">
        <title>Genomic Encyclopedia of Type Strains, Phase IV (KMG-IV): sequencing the most valuable type-strain genomes for metagenomic binning, comparative biology and taxonomic classification.</title>
        <authorList>
            <person name="Goeker M."/>
        </authorList>
    </citation>
    <scope>NUCLEOTIDE SEQUENCE [LARGE SCALE GENOMIC DNA]</scope>
    <source>
        <strain evidence="5 6">DSM 4734</strain>
    </source>
</reference>
<evidence type="ECO:0000256" key="1">
    <source>
        <dbReference type="ARBA" id="ARBA00007274"/>
    </source>
</evidence>
<dbReference type="AlphaFoldDB" id="A0A495DCY9"/>
<dbReference type="PANTHER" id="PTHR43300">
    <property type="entry name" value="ACETYLTRANSFERASE"/>
    <property type="match status" value="1"/>
</dbReference>
<dbReference type="Proteomes" id="UP000273675">
    <property type="component" value="Unassembled WGS sequence"/>
</dbReference>
<dbReference type="InterPro" id="IPR050179">
    <property type="entry name" value="Trans_hexapeptide_repeat"/>
</dbReference>
<dbReference type="Pfam" id="PF00132">
    <property type="entry name" value="Hexapep"/>
    <property type="match status" value="1"/>
</dbReference>
<protein>
    <submittedName>
        <fullName evidence="5">Virginiamycin A acetyltransferase</fullName>
    </submittedName>
</protein>
<dbReference type="OrthoDB" id="9815592at2"/>
<accession>A0A495DCY9</accession>
<keyword evidence="2 5" id="KW-0808">Transferase</keyword>
<evidence type="ECO:0000313" key="5">
    <source>
        <dbReference type="EMBL" id="RKR00181.1"/>
    </source>
</evidence>
<keyword evidence="4" id="KW-0012">Acyltransferase</keyword>
<evidence type="ECO:0000313" key="6">
    <source>
        <dbReference type="Proteomes" id="UP000273675"/>
    </source>
</evidence>
<dbReference type="InterPro" id="IPR011004">
    <property type="entry name" value="Trimer_LpxA-like_sf"/>
</dbReference>
<evidence type="ECO:0000256" key="2">
    <source>
        <dbReference type="ARBA" id="ARBA00022679"/>
    </source>
</evidence>
<organism evidence="5 6">
    <name type="scientific">Maricaulis maris</name>
    <dbReference type="NCBI Taxonomy" id="74318"/>
    <lineage>
        <taxon>Bacteria</taxon>
        <taxon>Pseudomonadati</taxon>
        <taxon>Pseudomonadota</taxon>
        <taxon>Alphaproteobacteria</taxon>
        <taxon>Maricaulales</taxon>
        <taxon>Maricaulaceae</taxon>
        <taxon>Maricaulis</taxon>
    </lineage>
</organism>
<dbReference type="InterPro" id="IPR018357">
    <property type="entry name" value="Hexapep_transf_CS"/>
</dbReference>